<feature type="transmembrane region" description="Helical" evidence="5">
    <location>
        <begin position="64"/>
        <end position="89"/>
    </location>
</feature>
<feature type="domain" description="HTH luxR-type" evidence="6">
    <location>
        <begin position="110"/>
        <end position="175"/>
    </location>
</feature>
<feature type="compositionally biased region" description="Low complexity" evidence="4">
    <location>
        <begin position="1"/>
        <end position="12"/>
    </location>
</feature>
<accession>A0ABU6IZ41</accession>
<reference evidence="7 8" key="1">
    <citation type="submission" date="2024-01" db="EMBL/GenBank/DDBJ databases">
        <title>novel species in genus Adlercreutzia.</title>
        <authorList>
            <person name="Liu X."/>
        </authorList>
    </citation>
    <scope>NUCLEOTIDE SEQUENCE [LARGE SCALE GENOMIC DNA]</scope>
    <source>
        <strain evidence="7 8">R22</strain>
    </source>
</reference>
<evidence type="ECO:0000256" key="3">
    <source>
        <dbReference type="ARBA" id="ARBA00023163"/>
    </source>
</evidence>
<evidence type="ECO:0000313" key="8">
    <source>
        <dbReference type="Proteomes" id="UP001343724"/>
    </source>
</evidence>
<dbReference type="Gene3D" id="1.10.10.10">
    <property type="entry name" value="Winged helix-like DNA-binding domain superfamily/Winged helix DNA-binding domain"/>
    <property type="match status" value="1"/>
</dbReference>
<feature type="transmembrane region" description="Helical" evidence="5">
    <location>
        <begin position="33"/>
        <end position="58"/>
    </location>
</feature>
<dbReference type="SUPFAM" id="SSF46894">
    <property type="entry name" value="C-terminal effector domain of the bipartite response regulators"/>
    <property type="match status" value="1"/>
</dbReference>
<keyword evidence="5" id="KW-1133">Transmembrane helix</keyword>
<gene>
    <name evidence="7" type="ORF">VJ920_06960</name>
</gene>
<dbReference type="InterPro" id="IPR000792">
    <property type="entry name" value="Tscrpt_reg_LuxR_C"/>
</dbReference>
<dbReference type="RefSeq" id="WP_326439831.1">
    <property type="nucleotide sequence ID" value="NZ_JAYMFH010000007.1"/>
</dbReference>
<sequence length="262" mass="27766">MKNTTPADRSAPPVVPPRRRTPTPRTDRATRTLLACALASFGLSLMLAGAAGCIAAGAPAPVDFGLTTTIAASLAAACALAGLGMLLALRERALRERQARHVTRAEHIQQELDELSLTPKEMPVARLILQHKSYPEIAADRHLSVRTVQFHATNIFRKAYVSNRRDFERVILTDQLPRCLSQAAPCHRHASGSAPDAALCGGAPSLAASPDAAPGTQATIAPHANETPLPPTTPAPASPWFSARLSGCPTAARSRFAQHHGR</sequence>
<keyword evidence="8" id="KW-1185">Reference proteome</keyword>
<feature type="compositionally biased region" description="Pro residues" evidence="4">
    <location>
        <begin position="228"/>
        <end position="237"/>
    </location>
</feature>
<protein>
    <submittedName>
        <fullName evidence="7">Helix-turn-helix transcriptional regulator</fullName>
    </submittedName>
</protein>
<evidence type="ECO:0000259" key="6">
    <source>
        <dbReference type="PROSITE" id="PS50043"/>
    </source>
</evidence>
<keyword evidence="5" id="KW-0812">Transmembrane</keyword>
<dbReference type="InterPro" id="IPR016032">
    <property type="entry name" value="Sig_transdc_resp-reg_C-effctor"/>
</dbReference>
<feature type="region of interest" description="Disordered" evidence="4">
    <location>
        <begin position="207"/>
        <end position="240"/>
    </location>
</feature>
<dbReference type="InterPro" id="IPR036388">
    <property type="entry name" value="WH-like_DNA-bd_sf"/>
</dbReference>
<dbReference type="EMBL" id="JAYMFH010000007">
    <property type="protein sequence ID" value="MEC4295045.1"/>
    <property type="molecule type" value="Genomic_DNA"/>
</dbReference>
<evidence type="ECO:0000256" key="5">
    <source>
        <dbReference type="SAM" id="Phobius"/>
    </source>
</evidence>
<keyword evidence="1" id="KW-0805">Transcription regulation</keyword>
<proteinExistence type="predicted"/>
<dbReference type="CDD" id="cd06170">
    <property type="entry name" value="LuxR_C_like"/>
    <property type="match status" value="1"/>
</dbReference>
<keyword evidence="2" id="KW-0238">DNA-binding</keyword>
<name>A0ABU6IZ41_9ACTN</name>
<keyword evidence="3" id="KW-0804">Transcription</keyword>
<organism evidence="7 8">
    <name type="scientific">Adlercreutzia shanghongiae</name>
    <dbReference type="NCBI Taxonomy" id="3111773"/>
    <lineage>
        <taxon>Bacteria</taxon>
        <taxon>Bacillati</taxon>
        <taxon>Actinomycetota</taxon>
        <taxon>Coriobacteriia</taxon>
        <taxon>Eggerthellales</taxon>
        <taxon>Eggerthellaceae</taxon>
        <taxon>Adlercreutzia</taxon>
    </lineage>
</organism>
<evidence type="ECO:0000313" key="7">
    <source>
        <dbReference type="EMBL" id="MEC4295045.1"/>
    </source>
</evidence>
<evidence type="ECO:0000256" key="1">
    <source>
        <dbReference type="ARBA" id="ARBA00023015"/>
    </source>
</evidence>
<comment type="caution">
    <text evidence="7">The sequence shown here is derived from an EMBL/GenBank/DDBJ whole genome shotgun (WGS) entry which is preliminary data.</text>
</comment>
<evidence type="ECO:0000256" key="2">
    <source>
        <dbReference type="ARBA" id="ARBA00023125"/>
    </source>
</evidence>
<evidence type="ECO:0000256" key="4">
    <source>
        <dbReference type="SAM" id="MobiDB-lite"/>
    </source>
</evidence>
<dbReference type="PANTHER" id="PTHR44688">
    <property type="entry name" value="DNA-BINDING TRANSCRIPTIONAL ACTIVATOR DEVR_DOSR"/>
    <property type="match status" value="1"/>
</dbReference>
<dbReference type="PANTHER" id="PTHR44688:SF16">
    <property type="entry name" value="DNA-BINDING TRANSCRIPTIONAL ACTIVATOR DEVR_DOSR"/>
    <property type="match status" value="1"/>
</dbReference>
<keyword evidence="5" id="KW-0472">Membrane</keyword>
<dbReference type="SMART" id="SM00421">
    <property type="entry name" value="HTH_LUXR"/>
    <property type="match status" value="1"/>
</dbReference>
<feature type="region of interest" description="Disordered" evidence="4">
    <location>
        <begin position="1"/>
        <end position="28"/>
    </location>
</feature>
<dbReference type="Pfam" id="PF00196">
    <property type="entry name" value="GerE"/>
    <property type="match status" value="1"/>
</dbReference>
<dbReference type="PROSITE" id="PS50043">
    <property type="entry name" value="HTH_LUXR_2"/>
    <property type="match status" value="1"/>
</dbReference>
<dbReference type="Proteomes" id="UP001343724">
    <property type="component" value="Unassembled WGS sequence"/>
</dbReference>